<evidence type="ECO:0000313" key="4">
    <source>
        <dbReference type="Proteomes" id="UP000000305"/>
    </source>
</evidence>
<sequence length="96" mass="10049">MKTELILLLIHLVSLTLAAVVPAADNEVTAVVITSTESVESAESIESIGSNDPKVISGTPIEKNKENESAESTESIVSAESTDSPLLDNNVLNKSV</sequence>
<feature type="signal peptide" evidence="2">
    <location>
        <begin position="1"/>
        <end position="18"/>
    </location>
</feature>
<protein>
    <submittedName>
        <fullName evidence="3">Uncharacterized protein</fullName>
    </submittedName>
</protein>
<dbReference type="EMBL" id="GL732525">
    <property type="protein sequence ID" value="EFX88708.1"/>
    <property type="molecule type" value="Genomic_DNA"/>
</dbReference>
<dbReference type="AlphaFoldDB" id="E9FUD8"/>
<dbReference type="InParanoid" id="E9FUD8"/>
<feature type="chain" id="PRO_5003239777" evidence="2">
    <location>
        <begin position="19"/>
        <end position="96"/>
    </location>
</feature>
<dbReference type="KEGG" id="dpx:DAPPUDRAFT_311023"/>
<dbReference type="HOGENOM" id="CLU_2361849_0_0_1"/>
<keyword evidence="2" id="KW-0732">Signal</keyword>
<name>E9FUD8_DAPPU</name>
<gene>
    <name evidence="3" type="ORF">DAPPUDRAFT_311023</name>
</gene>
<dbReference type="OrthoDB" id="6394162at2759"/>
<dbReference type="Proteomes" id="UP000000305">
    <property type="component" value="Unassembled WGS sequence"/>
</dbReference>
<evidence type="ECO:0000256" key="2">
    <source>
        <dbReference type="SAM" id="SignalP"/>
    </source>
</evidence>
<feature type="region of interest" description="Disordered" evidence="1">
    <location>
        <begin position="42"/>
        <end position="96"/>
    </location>
</feature>
<accession>E9FUD8</accession>
<reference evidence="3 4" key="1">
    <citation type="journal article" date="2011" name="Science">
        <title>The ecoresponsive genome of Daphnia pulex.</title>
        <authorList>
            <person name="Colbourne J.K."/>
            <person name="Pfrender M.E."/>
            <person name="Gilbert D."/>
            <person name="Thomas W.K."/>
            <person name="Tucker A."/>
            <person name="Oakley T.H."/>
            <person name="Tokishita S."/>
            <person name="Aerts A."/>
            <person name="Arnold G.J."/>
            <person name="Basu M.K."/>
            <person name="Bauer D.J."/>
            <person name="Caceres C.E."/>
            <person name="Carmel L."/>
            <person name="Casola C."/>
            <person name="Choi J.H."/>
            <person name="Detter J.C."/>
            <person name="Dong Q."/>
            <person name="Dusheyko S."/>
            <person name="Eads B.D."/>
            <person name="Frohlich T."/>
            <person name="Geiler-Samerotte K.A."/>
            <person name="Gerlach D."/>
            <person name="Hatcher P."/>
            <person name="Jogdeo S."/>
            <person name="Krijgsveld J."/>
            <person name="Kriventseva E.V."/>
            <person name="Kultz D."/>
            <person name="Laforsch C."/>
            <person name="Lindquist E."/>
            <person name="Lopez J."/>
            <person name="Manak J.R."/>
            <person name="Muller J."/>
            <person name="Pangilinan J."/>
            <person name="Patwardhan R.P."/>
            <person name="Pitluck S."/>
            <person name="Pritham E.J."/>
            <person name="Rechtsteiner A."/>
            <person name="Rho M."/>
            <person name="Rogozin I.B."/>
            <person name="Sakarya O."/>
            <person name="Salamov A."/>
            <person name="Schaack S."/>
            <person name="Shapiro H."/>
            <person name="Shiga Y."/>
            <person name="Skalitzky C."/>
            <person name="Smith Z."/>
            <person name="Souvorov A."/>
            <person name="Sung W."/>
            <person name="Tang Z."/>
            <person name="Tsuchiya D."/>
            <person name="Tu H."/>
            <person name="Vos H."/>
            <person name="Wang M."/>
            <person name="Wolf Y.I."/>
            <person name="Yamagata H."/>
            <person name="Yamada T."/>
            <person name="Ye Y."/>
            <person name="Shaw J.R."/>
            <person name="Andrews J."/>
            <person name="Crease T.J."/>
            <person name="Tang H."/>
            <person name="Lucas S.M."/>
            <person name="Robertson H.M."/>
            <person name="Bork P."/>
            <person name="Koonin E.V."/>
            <person name="Zdobnov E.M."/>
            <person name="Grigoriev I.V."/>
            <person name="Lynch M."/>
            <person name="Boore J.L."/>
        </authorList>
    </citation>
    <scope>NUCLEOTIDE SEQUENCE [LARGE SCALE GENOMIC DNA]</scope>
</reference>
<evidence type="ECO:0000313" key="3">
    <source>
        <dbReference type="EMBL" id="EFX88708.1"/>
    </source>
</evidence>
<proteinExistence type="predicted"/>
<organism evidence="3 4">
    <name type="scientific">Daphnia pulex</name>
    <name type="common">Water flea</name>
    <dbReference type="NCBI Taxonomy" id="6669"/>
    <lineage>
        <taxon>Eukaryota</taxon>
        <taxon>Metazoa</taxon>
        <taxon>Ecdysozoa</taxon>
        <taxon>Arthropoda</taxon>
        <taxon>Crustacea</taxon>
        <taxon>Branchiopoda</taxon>
        <taxon>Diplostraca</taxon>
        <taxon>Cladocera</taxon>
        <taxon>Anomopoda</taxon>
        <taxon>Daphniidae</taxon>
        <taxon>Daphnia</taxon>
    </lineage>
</organism>
<evidence type="ECO:0000256" key="1">
    <source>
        <dbReference type="SAM" id="MobiDB-lite"/>
    </source>
</evidence>
<keyword evidence="4" id="KW-1185">Reference proteome</keyword>
<feature type="compositionally biased region" description="Polar residues" evidence="1">
    <location>
        <begin position="70"/>
        <end position="84"/>
    </location>
</feature>